<keyword evidence="8" id="KW-1185">Reference proteome</keyword>
<name>A0A9X5FDY0_9MICO</name>
<evidence type="ECO:0000256" key="1">
    <source>
        <dbReference type="ARBA" id="ARBA00004533"/>
    </source>
</evidence>
<reference evidence="7 8" key="1">
    <citation type="submission" date="2020-04" db="EMBL/GenBank/DDBJ databases">
        <title>MicrobeNet Type strains.</title>
        <authorList>
            <person name="Nicholson A.C."/>
        </authorList>
    </citation>
    <scope>NUCLEOTIDE SEQUENCE [LARGE SCALE GENOMIC DNA]</scope>
    <source>
        <strain evidence="7 8">ATCC BAA-789</strain>
    </source>
</reference>
<evidence type="ECO:0000256" key="4">
    <source>
        <dbReference type="ARBA" id="ARBA00022679"/>
    </source>
</evidence>
<dbReference type="EMBL" id="JAAXOW010000002">
    <property type="protein sequence ID" value="NKX93402.1"/>
    <property type="molecule type" value="Genomic_DNA"/>
</dbReference>
<dbReference type="GO" id="GO:0016746">
    <property type="term" value="F:acyltransferase activity"/>
    <property type="evidence" value="ECO:0007669"/>
    <property type="project" value="UniProtKB-KW"/>
</dbReference>
<comment type="caution">
    <text evidence="7">The sequence shown here is derived from an EMBL/GenBank/DDBJ whole genome shotgun (WGS) entry which is preliminary data.</text>
</comment>
<dbReference type="CDD" id="cd07984">
    <property type="entry name" value="LPLAT_LABLAT-like"/>
    <property type="match status" value="1"/>
</dbReference>
<proteinExistence type="predicted"/>
<dbReference type="Proteomes" id="UP000774283">
    <property type="component" value="Unassembled WGS sequence"/>
</dbReference>
<gene>
    <name evidence="7" type="ORF">HF995_08990</name>
</gene>
<keyword evidence="2" id="KW-1003">Cell membrane</keyword>
<evidence type="ECO:0000256" key="2">
    <source>
        <dbReference type="ARBA" id="ARBA00022475"/>
    </source>
</evidence>
<dbReference type="RefSeq" id="WP_168447433.1">
    <property type="nucleotide sequence ID" value="NZ_JAAXOW010000002.1"/>
</dbReference>
<keyword evidence="3" id="KW-0997">Cell inner membrane</keyword>
<evidence type="ECO:0000256" key="5">
    <source>
        <dbReference type="ARBA" id="ARBA00023136"/>
    </source>
</evidence>
<comment type="subcellular location">
    <subcellularLocation>
        <location evidence="1">Cell inner membrane</location>
    </subcellularLocation>
</comment>
<sequence length="330" mass="36639">MKVFDAGRAFQLAWDVLGHLPGALVRGAFDVAGVVVWALRGSGVRRLEANYARVRPEASPREVRRLARAGMRAYMRYYAEVFTLRSMTPEQLVARVRLVGEEHVFTPRAEGRSVVAALTHMGNWDLAGAYSGSHIMPVVTVAERLEPPRLYEEFLEFRESLGMTIHTLGDDGVFTRLLRATKAGGSLVPLLADRDLTARGLEVDMFGRRARVAAGPAALAVATGAPLLPISMWHERLTGERRRRAGTPWGLVIRFHPAVEVAPDLPRRDQTLAMTQGWVDAVSEAIAERPEQWHMLQRVFVEDLDPERYARTTEAAAAIDGTPADTQEER</sequence>
<keyword evidence="4" id="KW-0808">Transferase</keyword>
<accession>A0A9X5FDY0</accession>
<evidence type="ECO:0000313" key="7">
    <source>
        <dbReference type="EMBL" id="NKX93402.1"/>
    </source>
</evidence>
<dbReference type="PANTHER" id="PTHR30606:SF10">
    <property type="entry name" value="PHOSPHATIDYLINOSITOL MANNOSIDE ACYLTRANSFERASE"/>
    <property type="match status" value="1"/>
</dbReference>
<organism evidence="7 8">
    <name type="scientific">Sanguibacter hominis ATCC BAA-789</name>
    <dbReference type="NCBI Taxonomy" id="1312740"/>
    <lineage>
        <taxon>Bacteria</taxon>
        <taxon>Bacillati</taxon>
        <taxon>Actinomycetota</taxon>
        <taxon>Actinomycetes</taxon>
        <taxon>Micrococcales</taxon>
        <taxon>Sanguibacteraceae</taxon>
        <taxon>Sanguibacter</taxon>
    </lineage>
</organism>
<dbReference type="GO" id="GO:0005886">
    <property type="term" value="C:plasma membrane"/>
    <property type="evidence" value="ECO:0007669"/>
    <property type="project" value="UniProtKB-SubCell"/>
</dbReference>
<evidence type="ECO:0000313" key="8">
    <source>
        <dbReference type="Proteomes" id="UP000774283"/>
    </source>
</evidence>
<dbReference type="Pfam" id="PF03279">
    <property type="entry name" value="Lip_A_acyltrans"/>
    <property type="match status" value="1"/>
</dbReference>
<dbReference type="NCBIfam" id="NF005919">
    <property type="entry name" value="PRK07920.1"/>
    <property type="match status" value="1"/>
</dbReference>
<dbReference type="InterPro" id="IPR004960">
    <property type="entry name" value="LipA_acyltrans"/>
</dbReference>
<dbReference type="GO" id="GO:0009247">
    <property type="term" value="P:glycolipid biosynthetic process"/>
    <property type="evidence" value="ECO:0007669"/>
    <property type="project" value="UniProtKB-ARBA"/>
</dbReference>
<keyword evidence="5" id="KW-0472">Membrane</keyword>
<dbReference type="AlphaFoldDB" id="A0A9X5FDY0"/>
<protein>
    <submittedName>
        <fullName evidence="7">Phosphatidylinositol mannoside acyltransferase</fullName>
    </submittedName>
</protein>
<dbReference type="PANTHER" id="PTHR30606">
    <property type="entry name" value="LIPID A BIOSYNTHESIS LAUROYL ACYLTRANSFERASE"/>
    <property type="match status" value="1"/>
</dbReference>
<evidence type="ECO:0000256" key="6">
    <source>
        <dbReference type="ARBA" id="ARBA00023315"/>
    </source>
</evidence>
<evidence type="ECO:0000256" key="3">
    <source>
        <dbReference type="ARBA" id="ARBA00022519"/>
    </source>
</evidence>
<keyword evidence="6 7" id="KW-0012">Acyltransferase</keyword>